<evidence type="ECO:0000313" key="2">
    <source>
        <dbReference type="EMBL" id="MCP8939672.1"/>
    </source>
</evidence>
<dbReference type="Proteomes" id="UP001205890">
    <property type="component" value="Unassembled WGS sequence"/>
</dbReference>
<proteinExistence type="predicted"/>
<dbReference type="RefSeq" id="WP_254743515.1">
    <property type="nucleotide sequence ID" value="NZ_JANCLU010000013.1"/>
</dbReference>
<evidence type="ECO:0000313" key="3">
    <source>
        <dbReference type="Proteomes" id="UP001205890"/>
    </source>
</evidence>
<protein>
    <submittedName>
        <fullName evidence="2">Cupin domain-containing protein</fullName>
    </submittedName>
</protein>
<sequence>MPVIRSHDAPPSWCELEDFEIIDLGGGSATRRRDAARERVMGTAGTTRLVHGGGSMVLKEGQFLDIELLPSPDYRLEACTPDAQVVRLSGHWGDDLAGCGIFRVKDEADPADKGDPVPYRKTTRIDSHYHDCDEYWILLEGRATVVVGDQHMEMGPGDCVTIGMGHHHDMAHAPLPVKAVFFETTLEGRKRIGHLWNHTHGPATPHPERV</sequence>
<name>A0ABT1LDU4_9HYPH</name>
<reference evidence="2 3" key="1">
    <citation type="submission" date="2022-07" db="EMBL/GenBank/DDBJ databases">
        <authorList>
            <person name="Li W.-J."/>
            <person name="Deng Q.-Q."/>
        </authorList>
    </citation>
    <scope>NUCLEOTIDE SEQUENCE [LARGE SCALE GENOMIC DNA]</scope>
    <source>
        <strain evidence="2 3">SYSU M60028</strain>
    </source>
</reference>
<keyword evidence="3" id="KW-1185">Reference proteome</keyword>
<dbReference type="EMBL" id="JANCLU010000013">
    <property type="protein sequence ID" value="MCP8939672.1"/>
    <property type="molecule type" value="Genomic_DNA"/>
</dbReference>
<comment type="caution">
    <text evidence="2">The sequence shown here is derived from an EMBL/GenBank/DDBJ whole genome shotgun (WGS) entry which is preliminary data.</text>
</comment>
<dbReference type="SUPFAM" id="SSF51182">
    <property type="entry name" value="RmlC-like cupins"/>
    <property type="match status" value="1"/>
</dbReference>
<dbReference type="InterPro" id="IPR011051">
    <property type="entry name" value="RmlC_Cupin_sf"/>
</dbReference>
<evidence type="ECO:0000259" key="1">
    <source>
        <dbReference type="Pfam" id="PF07883"/>
    </source>
</evidence>
<dbReference type="Pfam" id="PF07883">
    <property type="entry name" value="Cupin_2"/>
    <property type="match status" value="1"/>
</dbReference>
<accession>A0ABT1LDU4</accession>
<dbReference type="Gene3D" id="2.60.120.10">
    <property type="entry name" value="Jelly Rolls"/>
    <property type="match status" value="1"/>
</dbReference>
<organism evidence="2 3">
    <name type="scientific">Alsobacter ponti</name>
    <dbReference type="NCBI Taxonomy" id="2962936"/>
    <lineage>
        <taxon>Bacteria</taxon>
        <taxon>Pseudomonadati</taxon>
        <taxon>Pseudomonadota</taxon>
        <taxon>Alphaproteobacteria</taxon>
        <taxon>Hyphomicrobiales</taxon>
        <taxon>Alsobacteraceae</taxon>
        <taxon>Alsobacter</taxon>
    </lineage>
</organism>
<dbReference type="InterPro" id="IPR013096">
    <property type="entry name" value="Cupin_2"/>
</dbReference>
<dbReference type="InterPro" id="IPR014710">
    <property type="entry name" value="RmlC-like_jellyroll"/>
</dbReference>
<feature type="domain" description="Cupin type-2" evidence="1">
    <location>
        <begin position="124"/>
        <end position="171"/>
    </location>
</feature>
<gene>
    <name evidence="2" type="ORF">NK718_14180</name>
</gene>